<dbReference type="EMBL" id="LT635760">
    <property type="protein sequence ID" value="SGZ55463.1"/>
    <property type="molecule type" value="Genomic_DNA"/>
</dbReference>
<keyword evidence="3" id="KW-1185">Reference proteome</keyword>
<dbReference type="SUPFAM" id="SSF51658">
    <property type="entry name" value="Xylose isomerase-like"/>
    <property type="match status" value="1"/>
</dbReference>
<evidence type="ECO:0000259" key="1">
    <source>
        <dbReference type="Pfam" id="PF01261"/>
    </source>
</evidence>
<evidence type="ECO:0000313" key="2">
    <source>
        <dbReference type="EMBL" id="SGZ55463.1"/>
    </source>
</evidence>
<organism evidence="2 3">
    <name type="scientific">Sungouiella intermedia</name>
    <dbReference type="NCBI Taxonomy" id="45354"/>
    <lineage>
        <taxon>Eukaryota</taxon>
        <taxon>Fungi</taxon>
        <taxon>Dikarya</taxon>
        <taxon>Ascomycota</taxon>
        <taxon>Saccharomycotina</taxon>
        <taxon>Pichiomycetes</taxon>
        <taxon>Metschnikowiaceae</taxon>
        <taxon>Sungouiella</taxon>
    </lineage>
</organism>
<accession>A0A1L0BVS1</accession>
<dbReference type="Pfam" id="PF01261">
    <property type="entry name" value="AP_endonuc_2"/>
    <property type="match status" value="1"/>
</dbReference>
<reference evidence="2 3" key="1">
    <citation type="submission" date="2016-10" db="EMBL/GenBank/DDBJ databases">
        <authorList>
            <person name="de Groot N.N."/>
        </authorList>
    </citation>
    <scope>NUCLEOTIDE SEQUENCE [LARGE SCALE GENOMIC DNA]</scope>
    <source>
        <strain evidence="2 3">CBS 141442</strain>
    </source>
</reference>
<protein>
    <submittedName>
        <fullName evidence="2">CIC11C00000000574</fullName>
    </submittedName>
</protein>
<proteinExistence type="predicted"/>
<sequence>MAVIVLPTPLDSECLLPSEMKEDSRLVGSSKVTEAALEKLQNSEKLNPLLHFDLSHCPKLPYENSVASVCFSGTIFEKIDAVAKAGFDSIEIMTPDLEEATPEEIYQYCQSRNISISILQPFRDLEGYSQEKFQERLREFEEMLKICTILRTDTILVCANCDSESSGEMNRVVSQLKQSARLAAKYNVKVAYENLSWAAHYYEFGKMVDVVVNVNEPNFGICVDLFHINIHGSSLDHIDRVRNKVFFVQFCDSPNIVNMEIIQQARNYRVFPFGGSYTNIIEAFHKVQRAGYTGCLSLEVFNKLFKDKTGQCLEVAEDAFRSLVYLQLTCCEGYLQELPSVNVTSVYRTFANVGASGLEIGFQSEADIANFKIRAEKLCYSLCVSSISAVVKASKSQVFVDVSRMLYNRYALLLKTAFSMQELDSHPDTKVDEHNLPVQTSFGNNEAVITLRVTNE</sequence>
<dbReference type="Gene3D" id="3.20.20.150">
    <property type="entry name" value="Divalent-metal-dependent TIM barrel enzymes"/>
    <property type="match status" value="1"/>
</dbReference>
<dbReference type="PANTHER" id="PTHR12110:SF21">
    <property type="entry name" value="XYLOSE ISOMERASE-LIKE TIM BARREL DOMAIN-CONTAINING PROTEIN"/>
    <property type="match status" value="1"/>
</dbReference>
<dbReference type="InterPro" id="IPR036237">
    <property type="entry name" value="Xyl_isomerase-like_sf"/>
</dbReference>
<dbReference type="OrthoDB" id="5360893at2759"/>
<name>A0A1L0BVS1_9ASCO</name>
<dbReference type="Proteomes" id="UP000182334">
    <property type="component" value="Chromosome V"/>
</dbReference>
<dbReference type="InterPro" id="IPR050312">
    <property type="entry name" value="IolE/XylAMocC-like"/>
</dbReference>
<evidence type="ECO:0000313" key="3">
    <source>
        <dbReference type="Proteomes" id="UP000182334"/>
    </source>
</evidence>
<dbReference type="STRING" id="45354.A0A1L0BVS1"/>
<dbReference type="InterPro" id="IPR013022">
    <property type="entry name" value="Xyl_isomerase-like_TIM-brl"/>
</dbReference>
<dbReference type="PANTHER" id="PTHR12110">
    <property type="entry name" value="HYDROXYPYRUVATE ISOMERASE"/>
    <property type="match status" value="1"/>
</dbReference>
<gene>
    <name evidence="2" type="ORF">SAMEA4029010_CIC11G00000000574</name>
</gene>
<dbReference type="AlphaFoldDB" id="A0A1L0BVS1"/>
<feature type="domain" description="Xylose isomerase-like TIM barrel" evidence="1">
    <location>
        <begin position="79"/>
        <end position="303"/>
    </location>
</feature>